<reference evidence="5" key="1">
    <citation type="submission" date="2022-12" db="EMBL/GenBank/DDBJ databases">
        <title>Reference genome sequencing for broad-spectrum identification of bacterial and archaeal isolates by mass spectrometry.</title>
        <authorList>
            <person name="Sekiguchi Y."/>
            <person name="Tourlousse D.M."/>
        </authorList>
    </citation>
    <scope>NUCLEOTIDE SEQUENCE</scope>
    <source>
        <strain evidence="5">10succ1</strain>
    </source>
</reference>
<feature type="region of interest" description="Disordered" evidence="3">
    <location>
        <begin position="1"/>
        <end position="22"/>
    </location>
</feature>
<dbReference type="RefSeq" id="WP_281836937.1">
    <property type="nucleotide sequence ID" value="NZ_BSDY01000016.1"/>
</dbReference>
<dbReference type="InterPro" id="IPR010090">
    <property type="entry name" value="Phage_tape_meas"/>
</dbReference>
<evidence type="ECO:0000313" key="5">
    <source>
        <dbReference type="EMBL" id="GLI57363.1"/>
    </source>
</evidence>
<organism evidence="5 6">
    <name type="scientific">Propionigenium maris DSM 9537</name>
    <dbReference type="NCBI Taxonomy" id="1123000"/>
    <lineage>
        <taxon>Bacteria</taxon>
        <taxon>Fusobacteriati</taxon>
        <taxon>Fusobacteriota</taxon>
        <taxon>Fusobacteriia</taxon>
        <taxon>Fusobacteriales</taxon>
        <taxon>Fusobacteriaceae</taxon>
        <taxon>Propionigenium</taxon>
    </lineage>
</organism>
<dbReference type="Pfam" id="PF10145">
    <property type="entry name" value="PhageMin_Tail"/>
    <property type="match status" value="1"/>
</dbReference>
<feature type="domain" description="Phage tail tape measure protein" evidence="4">
    <location>
        <begin position="219"/>
        <end position="418"/>
    </location>
</feature>
<evidence type="ECO:0000313" key="6">
    <source>
        <dbReference type="Proteomes" id="UP001144471"/>
    </source>
</evidence>
<evidence type="ECO:0000256" key="2">
    <source>
        <dbReference type="SAM" id="Coils"/>
    </source>
</evidence>
<protein>
    <recommendedName>
        <fullName evidence="4">Phage tail tape measure protein domain-containing protein</fullName>
    </recommendedName>
</protein>
<keyword evidence="6" id="KW-1185">Reference proteome</keyword>
<name>A0A9W6LP62_9FUSO</name>
<sequence>MKIGGSVDPSLKKAFGSSSKELQKLSNEMKDMKKQERYFKSLSKTSLKLENQFESGRAEYKKQQMELIATSAKVSELRKALDSTKRPTKAMVNEFKRAKKAEDKLKTSTQKQKQALAEKMREMKKAKEETAKYSRSQKELANSMKKVREEQEKVKKYEGLKRSVSDNAGGTFARSAGEAATIGVAVKFAIDDETAFADVRKTTGLAGEEAERFKKELKAATKDIPKFNSEIYEIAAAAGQAGIKLDEIPKFAADTAKVSVAFDMDARTSGGTLATWREAFKMSQKEVMVLADQMNLIGDSIKVEPAQVAEMTTAVGSLGRMANFSEAQTAALGGTLVALGVKDSSTASTAIRKLYGTLASGEAATKSVSSAFSKMGLDATQVAQDLQKDSEGTLLKVFEGLNKLDKAEQLSVTKELFGEEAMSSMGLLISNTSFLKDNLKLVGDTSKYSGSVMNEYNNKLDTTGTSLKLVGKSLVNSAGTLTRVFLPPIRSGADALRTFSDGLAKLSEENPKMTKALAYGAAGFVGLKLGTSGAVLGIKQLSKTKEDLMFLKNTAMLVKDWKQWGPLLGGLKTGVTALGSAGKAMLFNPWVLGIGAVVAGGYLIYKNWDLIKSGFKTTYEYVTGGLKKLWELWKKFTIPGKIFSFGMDKYKEWKEKRGKDKGNSTNTIPAYAKGGVVSKPHLALVGDGRTPESIIPHDRSRRSQGLWFDAGKKMGMFAGEGIPALTSKVQSNVSKVNSEVRNEISITFAPVIHGGSNILEQLKKELPQLSKLIEDQVEKALQKAQKNERRMSFG</sequence>
<dbReference type="EMBL" id="BSDY01000016">
    <property type="protein sequence ID" value="GLI57363.1"/>
    <property type="molecule type" value="Genomic_DNA"/>
</dbReference>
<proteinExistence type="predicted"/>
<dbReference type="AlphaFoldDB" id="A0A9W6LP62"/>
<feature type="coiled-coil region" evidence="2">
    <location>
        <begin position="759"/>
        <end position="790"/>
    </location>
</feature>
<evidence type="ECO:0000259" key="4">
    <source>
        <dbReference type="Pfam" id="PF10145"/>
    </source>
</evidence>
<dbReference type="PANTHER" id="PTHR37813:SF1">
    <property type="entry name" value="FELS-2 PROPHAGE PROTEIN"/>
    <property type="match status" value="1"/>
</dbReference>
<feature type="compositionally biased region" description="Basic and acidic residues" evidence="3">
    <location>
        <begin position="121"/>
        <end position="138"/>
    </location>
</feature>
<feature type="region of interest" description="Disordered" evidence="3">
    <location>
        <begin position="121"/>
        <end position="147"/>
    </location>
</feature>
<dbReference type="PANTHER" id="PTHR37813">
    <property type="entry name" value="FELS-2 PROPHAGE PROTEIN"/>
    <property type="match status" value="1"/>
</dbReference>
<dbReference type="NCBIfam" id="TIGR01760">
    <property type="entry name" value="tape_meas_TP901"/>
    <property type="match status" value="1"/>
</dbReference>
<accession>A0A9W6LP62</accession>
<keyword evidence="1" id="KW-1188">Viral release from host cell</keyword>
<keyword evidence="2" id="KW-0175">Coiled coil</keyword>
<comment type="caution">
    <text evidence="5">The sequence shown here is derived from an EMBL/GenBank/DDBJ whole genome shotgun (WGS) entry which is preliminary data.</text>
</comment>
<gene>
    <name evidence="5" type="ORF">PM10SUCC1_28770</name>
</gene>
<evidence type="ECO:0000256" key="3">
    <source>
        <dbReference type="SAM" id="MobiDB-lite"/>
    </source>
</evidence>
<dbReference type="Proteomes" id="UP001144471">
    <property type="component" value="Unassembled WGS sequence"/>
</dbReference>
<evidence type="ECO:0000256" key="1">
    <source>
        <dbReference type="ARBA" id="ARBA00022612"/>
    </source>
</evidence>